<evidence type="ECO:0000313" key="3">
    <source>
        <dbReference type="Proteomes" id="UP000784294"/>
    </source>
</evidence>
<keyword evidence="3" id="KW-1185">Reference proteome</keyword>
<comment type="caution">
    <text evidence="2">The sequence shown here is derived from an EMBL/GenBank/DDBJ whole genome shotgun (WGS) entry which is preliminary data.</text>
</comment>
<dbReference type="Proteomes" id="UP000784294">
    <property type="component" value="Unassembled WGS sequence"/>
</dbReference>
<feature type="region of interest" description="Disordered" evidence="1">
    <location>
        <begin position="29"/>
        <end position="53"/>
    </location>
</feature>
<evidence type="ECO:0000256" key="1">
    <source>
        <dbReference type="SAM" id="MobiDB-lite"/>
    </source>
</evidence>
<gene>
    <name evidence="2" type="ORF">PXEA_LOCUS23908</name>
</gene>
<proteinExistence type="predicted"/>
<sequence length="119" mass="13433">MASIETQAEQAVHHLFLASESTHCQITQRNVSQSNLMPKRIGGGEDLNDTSKKQKELKEISPLACLALLDRLEAATKHRSEPLSQTQFAQLRLKLDENSVRSGEEKVRYIHVLSFISYN</sequence>
<evidence type="ECO:0000313" key="2">
    <source>
        <dbReference type="EMBL" id="VEL30468.1"/>
    </source>
</evidence>
<protein>
    <submittedName>
        <fullName evidence="2">Uncharacterized protein</fullName>
    </submittedName>
</protein>
<accession>A0A3S5B0Z9</accession>
<name>A0A3S5B0Z9_9PLAT</name>
<dbReference type="AlphaFoldDB" id="A0A3S5B0Z9"/>
<dbReference type="EMBL" id="CAAALY010112548">
    <property type="protein sequence ID" value="VEL30468.1"/>
    <property type="molecule type" value="Genomic_DNA"/>
</dbReference>
<reference evidence="2" key="1">
    <citation type="submission" date="2018-11" db="EMBL/GenBank/DDBJ databases">
        <authorList>
            <consortium name="Pathogen Informatics"/>
        </authorList>
    </citation>
    <scope>NUCLEOTIDE SEQUENCE</scope>
</reference>
<organism evidence="2 3">
    <name type="scientific">Protopolystoma xenopodis</name>
    <dbReference type="NCBI Taxonomy" id="117903"/>
    <lineage>
        <taxon>Eukaryota</taxon>
        <taxon>Metazoa</taxon>
        <taxon>Spiralia</taxon>
        <taxon>Lophotrochozoa</taxon>
        <taxon>Platyhelminthes</taxon>
        <taxon>Monogenea</taxon>
        <taxon>Polyopisthocotylea</taxon>
        <taxon>Polystomatidea</taxon>
        <taxon>Polystomatidae</taxon>
        <taxon>Protopolystoma</taxon>
    </lineage>
</organism>